<dbReference type="Gene3D" id="3.40.50.300">
    <property type="entry name" value="P-loop containing nucleotide triphosphate hydrolases"/>
    <property type="match status" value="1"/>
</dbReference>
<name>A0A1F2UYH8_9ACTN</name>
<reference evidence="5 6" key="1">
    <citation type="journal article" date="2016" name="Nat. Commun.">
        <title>Thousands of microbial genomes shed light on interconnected biogeochemical processes in an aquifer system.</title>
        <authorList>
            <person name="Anantharaman K."/>
            <person name="Brown C.T."/>
            <person name="Hug L.A."/>
            <person name="Sharon I."/>
            <person name="Castelle C.J."/>
            <person name="Probst A.J."/>
            <person name="Thomas B.C."/>
            <person name="Singh A."/>
            <person name="Wilkins M.J."/>
            <person name="Karaoz U."/>
            <person name="Brodie E.L."/>
            <person name="Williams K.H."/>
            <person name="Hubbard S.S."/>
            <person name="Banfield J.F."/>
        </authorList>
    </citation>
    <scope>NUCLEOTIDE SEQUENCE [LARGE SCALE GENOMIC DNA]</scope>
</reference>
<proteinExistence type="inferred from homology"/>
<feature type="domain" description="Bacterial type II secretion system protein E" evidence="4">
    <location>
        <begin position="382"/>
        <end position="396"/>
    </location>
</feature>
<comment type="caution">
    <text evidence="5">The sequence shown here is derived from an EMBL/GenBank/DDBJ whole genome shotgun (WGS) entry which is preliminary data.</text>
</comment>
<evidence type="ECO:0000259" key="4">
    <source>
        <dbReference type="PROSITE" id="PS00662"/>
    </source>
</evidence>
<dbReference type="GO" id="GO:0016887">
    <property type="term" value="F:ATP hydrolysis activity"/>
    <property type="evidence" value="ECO:0007669"/>
    <property type="project" value="TreeGrafter"/>
</dbReference>
<dbReference type="Proteomes" id="UP000178086">
    <property type="component" value="Unassembled WGS sequence"/>
</dbReference>
<evidence type="ECO:0000256" key="1">
    <source>
        <dbReference type="ARBA" id="ARBA00006611"/>
    </source>
</evidence>
<evidence type="ECO:0000313" key="5">
    <source>
        <dbReference type="EMBL" id="OFW35733.1"/>
    </source>
</evidence>
<dbReference type="AlphaFoldDB" id="A0A1F2UYH8"/>
<dbReference type="PROSITE" id="PS00662">
    <property type="entry name" value="T2SP_E"/>
    <property type="match status" value="1"/>
</dbReference>
<dbReference type="SUPFAM" id="SSF160246">
    <property type="entry name" value="EspE N-terminal domain-like"/>
    <property type="match status" value="1"/>
</dbReference>
<sequence length="560" mass="61295">MIPSASSASRKIRLGELLVSNGIITQSQLEQALFTQKKTGGRLGELLCGLGLVGEETLVEFIGKQLNIPTIDLDNTIVDEDVVKLIPEAIARRYKIVAIARIEDLLTLAMADPLDLYAMDDTANITGCQVIPVITTGRSIKKAIDKLYWMQDKKSDNDEEFAGIRQGASITIGDANSGDGDAVRFIEMLLKQAVIDKASDIHIEIGEHELRVRIRVDGILHEITTAPRSLHPTVVSRLKILAELDIAEKRAPQDGRFSASIGDHKVDFRISVIPTVFGEKVVLRLLEKKAILVDENKIGFDLEDAQKFRRLINNPYGMILVAGPTGSGKTTTLYAAMNTLATVEKNIVTIEDPVEYTFDTINQIHVNPKAGVTFAYGLRSILRQDPDIIMVGEIRDEETAEISIHSALSGHLVLSTIHTNDACSTPARFIEMGIQPFLAGTAIVGVISQRLVRLLCPACKEPYTPVPELVVDLGLSTDKDIVFYRARGCTDCRGVGYKGREALFEILEVNDDVRDLIVARSTASRIREAATKDGFRTMREAGVAKVLQGKTSLEAVIGVT</sequence>
<evidence type="ECO:0000256" key="2">
    <source>
        <dbReference type="ARBA" id="ARBA00022741"/>
    </source>
</evidence>
<dbReference type="InterPro" id="IPR027417">
    <property type="entry name" value="P-loop_NTPase"/>
</dbReference>
<dbReference type="GO" id="GO:0005886">
    <property type="term" value="C:plasma membrane"/>
    <property type="evidence" value="ECO:0007669"/>
    <property type="project" value="TreeGrafter"/>
</dbReference>
<protein>
    <recommendedName>
        <fullName evidence="4">Bacterial type II secretion system protein E domain-containing protein</fullName>
    </recommendedName>
</protein>
<dbReference type="InterPro" id="IPR007831">
    <property type="entry name" value="T2SS_GspE_N"/>
</dbReference>
<dbReference type="Gene3D" id="3.30.300.160">
    <property type="entry name" value="Type II secretion system, protein E, N-terminal domain"/>
    <property type="match status" value="1"/>
</dbReference>
<organism evidence="5 6">
    <name type="scientific">Candidatus Aquicultor primus</name>
    <dbReference type="NCBI Taxonomy" id="1797195"/>
    <lineage>
        <taxon>Bacteria</taxon>
        <taxon>Bacillati</taxon>
        <taxon>Actinomycetota</taxon>
        <taxon>Candidatus Aquicultoria</taxon>
        <taxon>Candidatus Aquicultorales</taxon>
        <taxon>Candidatus Aquicultoraceae</taxon>
        <taxon>Candidatus Aquicultor</taxon>
    </lineage>
</organism>
<dbReference type="GO" id="GO:0005524">
    <property type="term" value="F:ATP binding"/>
    <property type="evidence" value="ECO:0007669"/>
    <property type="project" value="UniProtKB-KW"/>
</dbReference>
<dbReference type="Gene3D" id="1.10.40.70">
    <property type="match status" value="1"/>
</dbReference>
<accession>A0A1F2UYH8</accession>
<comment type="similarity">
    <text evidence="1">Belongs to the GSP E family.</text>
</comment>
<evidence type="ECO:0000313" key="6">
    <source>
        <dbReference type="Proteomes" id="UP000178086"/>
    </source>
</evidence>
<keyword evidence="2" id="KW-0547">Nucleotide-binding</keyword>
<dbReference type="InterPro" id="IPR001482">
    <property type="entry name" value="T2SS/T4SS_dom"/>
</dbReference>
<dbReference type="FunFam" id="3.30.300.160:FF:000002">
    <property type="entry name" value="Type II secretion system protein E"/>
    <property type="match status" value="1"/>
</dbReference>
<dbReference type="FunFam" id="3.40.50.300:FF:000398">
    <property type="entry name" value="Type IV pilus assembly ATPase PilB"/>
    <property type="match status" value="1"/>
</dbReference>
<dbReference type="PANTHER" id="PTHR30258:SF2">
    <property type="entry name" value="COMG OPERON PROTEIN 1"/>
    <property type="match status" value="1"/>
</dbReference>
<dbReference type="Gene3D" id="3.30.450.90">
    <property type="match status" value="1"/>
</dbReference>
<evidence type="ECO:0000256" key="3">
    <source>
        <dbReference type="ARBA" id="ARBA00022840"/>
    </source>
</evidence>
<dbReference type="Pfam" id="PF00437">
    <property type="entry name" value="T2SSE"/>
    <property type="match status" value="1"/>
</dbReference>
<keyword evidence="3" id="KW-0067">ATP-binding</keyword>
<dbReference type="CDD" id="cd01129">
    <property type="entry name" value="PulE-GspE-like"/>
    <property type="match status" value="1"/>
</dbReference>
<gene>
    <name evidence="5" type="ORF">A2074_07065</name>
</gene>
<dbReference type="EMBL" id="MELI01000009">
    <property type="protein sequence ID" value="OFW35733.1"/>
    <property type="molecule type" value="Genomic_DNA"/>
</dbReference>
<dbReference type="PANTHER" id="PTHR30258">
    <property type="entry name" value="TYPE II SECRETION SYSTEM PROTEIN GSPE-RELATED"/>
    <property type="match status" value="1"/>
</dbReference>
<dbReference type="Pfam" id="PF05157">
    <property type="entry name" value="MshEN"/>
    <property type="match status" value="1"/>
</dbReference>
<dbReference type="SUPFAM" id="SSF52540">
    <property type="entry name" value="P-loop containing nucleoside triphosphate hydrolases"/>
    <property type="match status" value="1"/>
</dbReference>
<dbReference type="InterPro" id="IPR037257">
    <property type="entry name" value="T2SS_E_N_sf"/>
</dbReference>